<sequence>MNYIELVNNFWLLDEQKGFNLSETRLYFFLLSLDNRLFWKMEWIEYGDDKMKAHNGISAAVLRTARDNLKAAFLIDFVVGGQGYRVKTRYKILPPNPIPSLDSTPYNKTNTKTNNFKTSKNERFSKREFVTSGSDFDE</sequence>
<feature type="compositionally biased region" description="Low complexity" evidence="1">
    <location>
        <begin position="107"/>
        <end position="118"/>
    </location>
</feature>
<evidence type="ECO:0000313" key="2">
    <source>
        <dbReference type="EMBL" id="KAA6341034.1"/>
    </source>
</evidence>
<gene>
    <name evidence="2" type="ORF">EZS27_011125</name>
</gene>
<comment type="caution">
    <text evidence="2">The sequence shown here is derived from an EMBL/GenBank/DDBJ whole genome shotgun (WGS) entry which is preliminary data.</text>
</comment>
<reference evidence="2" key="1">
    <citation type="submission" date="2019-03" db="EMBL/GenBank/DDBJ databases">
        <title>Single cell metagenomics reveals metabolic interactions within the superorganism composed of flagellate Streblomastix strix and complex community of Bacteroidetes bacteria on its surface.</title>
        <authorList>
            <person name="Treitli S.C."/>
            <person name="Kolisko M."/>
            <person name="Husnik F."/>
            <person name="Keeling P."/>
            <person name="Hampl V."/>
        </authorList>
    </citation>
    <scope>NUCLEOTIDE SEQUENCE</scope>
    <source>
        <strain evidence="2">STM</strain>
    </source>
</reference>
<dbReference type="AlphaFoldDB" id="A0A5J4S4G8"/>
<feature type="region of interest" description="Disordered" evidence="1">
    <location>
        <begin position="101"/>
        <end position="122"/>
    </location>
</feature>
<protein>
    <submittedName>
        <fullName evidence="2">Uncharacterized protein</fullName>
    </submittedName>
</protein>
<organism evidence="2">
    <name type="scientific">termite gut metagenome</name>
    <dbReference type="NCBI Taxonomy" id="433724"/>
    <lineage>
        <taxon>unclassified sequences</taxon>
        <taxon>metagenomes</taxon>
        <taxon>organismal metagenomes</taxon>
    </lineage>
</organism>
<name>A0A5J4S4G8_9ZZZZ</name>
<accession>A0A5J4S4G8</accession>
<proteinExistence type="predicted"/>
<dbReference type="EMBL" id="SNRY01000416">
    <property type="protein sequence ID" value="KAA6341034.1"/>
    <property type="molecule type" value="Genomic_DNA"/>
</dbReference>
<evidence type="ECO:0000256" key="1">
    <source>
        <dbReference type="SAM" id="MobiDB-lite"/>
    </source>
</evidence>